<gene>
    <name evidence="1" type="ORF">KK083_14155</name>
</gene>
<accession>A0AAP2GJ71</accession>
<evidence type="ECO:0000313" key="1">
    <source>
        <dbReference type="EMBL" id="MBT1698031.1"/>
    </source>
</evidence>
<reference evidence="1 2" key="1">
    <citation type="submission" date="2021-05" db="EMBL/GenBank/DDBJ databases">
        <title>A Polyphasic approach of four new species of the genus Ohtaekwangia: Ohtaekwangia histidinii sp. nov., Ohtaekwangia cretensis sp. nov., Ohtaekwangia indiensis sp. nov., Ohtaekwangia reichenbachii sp. nov. from diverse environment.</title>
        <authorList>
            <person name="Octaviana S."/>
        </authorList>
    </citation>
    <scope>NUCLEOTIDE SEQUENCE [LARGE SCALE GENOMIC DNA]</scope>
    <source>
        <strain evidence="1 2">PWU4</strain>
    </source>
</reference>
<dbReference type="Proteomes" id="UP001319200">
    <property type="component" value="Unassembled WGS sequence"/>
</dbReference>
<keyword evidence="2" id="KW-1185">Reference proteome</keyword>
<dbReference type="RefSeq" id="WP_254163902.1">
    <property type="nucleotide sequence ID" value="NZ_JAHESF010000012.1"/>
</dbReference>
<proteinExistence type="predicted"/>
<evidence type="ECO:0000313" key="2">
    <source>
        <dbReference type="Proteomes" id="UP001319200"/>
    </source>
</evidence>
<sequence length="142" mass="16859">MNSLYPDVDCFAKGFLNQTLPKDLFDHLGHVKIAIWHLKRYSFEETICRVRAAIILFNHVNGGENTGERGYHETITIFWLKVVQSFMKELRELTEDEVYNKFVATRLADRDFIYKFYEKQFVASVYARAYYVAPLDEYNLLR</sequence>
<dbReference type="AlphaFoldDB" id="A0AAP2GJ71"/>
<dbReference type="EMBL" id="JAHESF010000012">
    <property type="protein sequence ID" value="MBT1698031.1"/>
    <property type="molecule type" value="Genomic_DNA"/>
</dbReference>
<name>A0AAP2GJ71_9BACT</name>
<organism evidence="1 2">
    <name type="scientific">Chryseosolibacter histidini</name>
    <dbReference type="NCBI Taxonomy" id="2782349"/>
    <lineage>
        <taxon>Bacteria</taxon>
        <taxon>Pseudomonadati</taxon>
        <taxon>Bacteroidota</taxon>
        <taxon>Cytophagia</taxon>
        <taxon>Cytophagales</taxon>
        <taxon>Chryseotaleaceae</taxon>
        <taxon>Chryseosolibacter</taxon>
    </lineage>
</organism>
<comment type="caution">
    <text evidence="1">The sequence shown here is derived from an EMBL/GenBank/DDBJ whole genome shotgun (WGS) entry which is preliminary data.</text>
</comment>
<protein>
    <submittedName>
        <fullName evidence="1">Uncharacterized protein</fullName>
    </submittedName>
</protein>